<gene>
    <name evidence="8" type="ORF">PLXY2_LOCUS10568</name>
</gene>
<evidence type="ECO:0000256" key="4">
    <source>
        <dbReference type="ARBA" id="ARBA00022989"/>
    </source>
</evidence>
<evidence type="ECO:0000256" key="1">
    <source>
        <dbReference type="ARBA" id="ARBA00004141"/>
    </source>
</evidence>
<keyword evidence="2" id="KW-0813">Transport</keyword>
<evidence type="ECO:0000313" key="9">
    <source>
        <dbReference type="Proteomes" id="UP000653454"/>
    </source>
</evidence>
<keyword evidence="9" id="KW-1185">Reference proteome</keyword>
<evidence type="ECO:0000256" key="3">
    <source>
        <dbReference type="ARBA" id="ARBA00022692"/>
    </source>
</evidence>
<feature type="transmembrane region" description="Helical" evidence="6">
    <location>
        <begin position="38"/>
        <end position="58"/>
    </location>
</feature>
<reference evidence="8" key="1">
    <citation type="submission" date="2020-11" db="EMBL/GenBank/DDBJ databases">
        <authorList>
            <person name="Whiteford S."/>
        </authorList>
    </citation>
    <scope>NUCLEOTIDE SEQUENCE</scope>
</reference>
<comment type="subcellular location">
    <subcellularLocation>
        <location evidence="1">Membrane</location>
        <topology evidence="1">Multi-pass membrane protein</topology>
    </subcellularLocation>
</comment>
<name>A0A8S4FV19_PLUXY</name>
<dbReference type="InterPro" id="IPR011701">
    <property type="entry name" value="MFS"/>
</dbReference>
<keyword evidence="5 6" id="KW-0472">Membrane</keyword>
<dbReference type="InterPro" id="IPR020846">
    <property type="entry name" value="MFS_dom"/>
</dbReference>
<dbReference type="SUPFAM" id="SSF103473">
    <property type="entry name" value="MFS general substrate transporter"/>
    <property type="match status" value="1"/>
</dbReference>
<accession>A0A8S4FV19</accession>
<feature type="transmembrane region" description="Helical" evidence="6">
    <location>
        <begin position="157"/>
        <end position="180"/>
    </location>
</feature>
<keyword evidence="3 6" id="KW-0812">Transmembrane</keyword>
<evidence type="ECO:0000256" key="2">
    <source>
        <dbReference type="ARBA" id="ARBA00022448"/>
    </source>
</evidence>
<protein>
    <submittedName>
        <fullName evidence="8">(diamondback moth) hypothetical protein</fullName>
    </submittedName>
</protein>
<dbReference type="PANTHER" id="PTHR23504">
    <property type="entry name" value="MAJOR FACILITATOR SUPERFAMILY DOMAIN-CONTAINING PROTEIN 10"/>
    <property type="match status" value="1"/>
</dbReference>
<dbReference type="Proteomes" id="UP000653454">
    <property type="component" value="Unassembled WGS sequence"/>
</dbReference>
<dbReference type="PROSITE" id="PS50850">
    <property type="entry name" value="MFS"/>
    <property type="match status" value="1"/>
</dbReference>
<dbReference type="PANTHER" id="PTHR23504:SF14">
    <property type="entry name" value="MAJOR FACILITATOR SUPERFAMILY DOMAIN-CONTAINING PROTEIN 9"/>
    <property type="match status" value="1"/>
</dbReference>
<dbReference type="GO" id="GO:0022857">
    <property type="term" value="F:transmembrane transporter activity"/>
    <property type="evidence" value="ECO:0007669"/>
    <property type="project" value="InterPro"/>
</dbReference>
<evidence type="ECO:0000313" key="8">
    <source>
        <dbReference type="EMBL" id="CAG9132146.1"/>
    </source>
</evidence>
<comment type="caution">
    <text evidence="8">The sequence shown here is derived from an EMBL/GenBank/DDBJ whole genome shotgun (WGS) entry which is preliminary data.</text>
</comment>
<feature type="transmembrane region" description="Helical" evidence="6">
    <location>
        <begin position="7"/>
        <end position="26"/>
    </location>
</feature>
<feature type="domain" description="Major facilitator superfamily (MFS) profile" evidence="7">
    <location>
        <begin position="4"/>
        <end position="264"/>
    </location>
</feature>
<dbReference type="PRINTS" id="PR01035">
    <property type="entry name" value="TCRTETA"/>
</dbReference>
<keyword evidence="4 6" id="KW-1133">Transmembrane helix</keyword>
<dbReference type="AlphaFoldDB" id="A0A8S4FV19"/>
<evidence type="ECO:0000256" key="6">
    <source>
        <dbReference type="SAM" id="Phobius"/>
    </source>
</evidence>
<dbReference type="InterPro" id="IPR036259">
    <property type="entry name" value="MFS_trans_sf"/>
</dbReference>
<evidence type="ECO:0000256" key="5">
    <source>
        <dbReference type="ARBA" id="ARBA00023136"/>
    </source>
</evidence>
<feature type="transmembrane region" description="Helical" evidence="6">
    <location>
        <begin position="70"/>
        <end position="101"/>
    </location>
</feature>
<dbReference type="GO" id="GO:0016020">
    <property type="term" value="C:membrane"/>
    <property type="evidence" value="ECO:0007669"/>
    <property type="project" value="UniProtKB-SubCell"/>
</dbReference>
<organism evidence="8 9">
    <name type="scientific">Plutella xylostella</name>
    <name type="common">Diamondback moth</name>
    <name type="synonym">Plutella maculipennis</name>
    <dbReference type="NCBI Taxonomy" id="51655"/>
    <lineage>
        <taxon>Eukaryota</taxon>
        <taxon>Metazoa</taxon>
        <taxon>Ecdysozoa</taxon>
        <taxon>Arthropoda</taxon>
        <taxon>Hexapoda</taxon>
        <taxon>Insecta</taxon>
        <taxon>Pterygota</taxon>
        <taxon>Neoptera</taxon>
        <taxon>Endopterygota</taxon>
        <taxon>Lepidoptera</taxon>
        <taxon>Glossata</taxon>
        <taxon>Ditrysia</taxon>
        <taxon>Yponomeutoidea</taxon>
        <taxon>Plutellidae</taxon>
        <taxon>Plutella</taxon>
    </lineage>
</organism>
<evidence type="ECO:0000259" key="7">
    <source>
        <dbReference type="PROSITE" id="PS50850"/>
    </source>
</evidence>
<dbReference type="Gene3D" id="1.20.1250.20">
    <property type="entry name" value="MFS general substrate transporter like domains"/>
    <property type="match status" value="1"/>
</dbReference>
<sequence length="264" mass="27983">MSRLINIIEAIVFLDLLAVGLIVPHVGNYVRSLGGNHVYVGLLGSIYAIFQLVSGPLVGSLSDIKGRKAVLSITLLASSFGYAMMGLTSSIFVILFCRALLGIFKQTQLLGRALVPDYETDKVRQSVIYGKMAALSSGGMTLGPLISGHIVEDYPQYGFQIIAALVSLCFVINSGLVTLLPNTITQEKPAEKKTGTSSVLQNITASAKQSFLQLYSIIRPTGWGATDTPFADTGSPLQNLSTPAVVGSAGYVAILEMAAILKLL</sequence>
<dbReference type="EMBL" id="CAJHNJ030000047">
    <property type="protein sequence ID" value="CAG9132146.1"/>
    <property type="molecule type" value="Genomic_DNA"/>
</dbReference>
<proteinExistence type="predicted"/>
<dbReference type="Pfam" id="PF07690">
    <property type="entry name" value="MFS_1"/>
    <property type="match status" value="1"/>
</dbReference>
<dbReference type="InterPro" id="IPR001958">
    <property type="entry name" value="Tet-R_TetA/multi-R_MdtG-like"/>
</dbReference>